<evidence type="ECO:0000313" key="2">
    <source>
        <dbReference type="EMBL" id="NMB91706.1"/>
    </source>
</evidence>
<name>A0A7X9E7H9_UNCKA</name>
<dbReference type="SUPFAM" id="SSF89447">
    <property type="entry name" value="AbrB/MazE/MraZ-like"/>
    <property type="match status" value="1"/>
</dbReference>
<accession>A0A7X9E7H9</accession>
<dbReference type="Gene3D" id="2.10.260.10">
    <property type="match status" value="1"/>
</dbReference>
<keyword evidence="2" id="KW-0238">DNA-binding</keyword>
<dbReference type="GO" id="GO:0003677">
    <property type="term" value="F:DNA binding"/>
    <property type="evidence" value="ECO:0007669"/>
    <property type="project" value="UniProtKB-KW"/>
</dbReference>
<organism evidence="2 3">
    <name type="scientific">candidate division WWE3 bacterium</name>
    <dbReference type="NCBI Taxonomy" id="2053526"/>
    <lineage>
        <taxon>Bacteria</taxon>
        <taxon>Katanobacteria</taxon>
    </lineage>
</organism>
<dbReference type="InterPro" id="IPR013432">
    <property type="entry name" value="Doc_partner"/>
</dbReference>
<feature type="domain" description="SpoVT-AbrB" evidence="1">
    <location>
        <begin position="8"/>
        <end position="51"/>
    </location>
</feature>
<gene>
    <name evidence="2" type="ORF">GYA37_02555</name>
</gene>
<proteinExistence type="predicted"/>
<dbReference type="NCBIfam" id="TIGR02609">
    <property type="entry name" value="doc_partner"/>
    <property type="match status" value="1"/>
</dbReference>
<sequence>MTYKQKLTKIGNSVGVIIPAEVLKELGLNHKSDVYLEQVQNGVVIKKTEIEYVSPEVLHVAERVADRYEDAFKELASK</sequence>
<dbReference type="Proteomes" id="UP000590542">
    <property type="component" value="Unassembled WGS sequence"/>
</dbReference>
<dbReference type="EMBL" id="JAAZNV010000009">
    <property type="protein sequence ID" value="NMB91706.1"/>
    <property type="molecule type" value="Genomic_DNA"/>
</dbReference>
<dbReference type="Pfam" id="PF04014">
    <property type="entry name" value="MazE_antitoxin"/>
    <property type="match status" value="1"/>
</dbReference>
<dbReference type="AlphaFoldDB" id="A0A7X9E7H9"/>
<evidence type="ECO:0000313" key="3">
    <source>
        <dbReference type="Proteomes" id="UP000590542"/>
    </source>
</evidence>
<reference evidence="2 3" key="1">
    <citation type="journal article" date="2020" name="Biotechnol. Biofuels">
        <title>New insights from the biogas microbiome by comprehensive genome-resolved metagenomics of nearly 1600 species originating from multiple anaerobic digesters.</title>
        <authorList>
            <person name="Campanaro S."/>
            <person name="Treu L."/>
            <person name="Rodriguez-R L.M."/>
            <person name="Kovalovszki A."/>
            <person name="Ziels R.M."/>
            <person name="Maus I."/>
            <person name="Zhu X."/>
            <person name="Kougias P.G."/>
            <person name="Basile A."/>
            <person name="Luo G."/>
            <person name="Schluter A."/>
            <person name="Konstantinidis K.T."/>
            <person name="Angelidaki I."/>
        </authorList>
    </citation>
    <scope>NUCLEOTIDE SEQUENCE [LARGE SCALE GENOMIC DNA]</scope>
    <source>
        <strain evidence="2">AS27yjCOA_202</strain>
    </source>
</reference>
<dbReference type="SMART" id="SM00966">
    <property type="entry name" value="SpoVT_AbrB"/>
    <property type="match status" value="1"/>
</dbReference>
<protein>
    <submittedName>
        <fullName evidence="2">AbrB/MazE/SpoVT family DNA-binding domain-containing protein</fullName>
    </submittedName>
</protein>
<comment type="caution">
    <text evidence="2">The sequence shown here is derived from an EMBL/GenBank/DDBJ whole genome shotgun (WGS) entry which is preliminary data.</text>
</comment>
<dbReference type="InterPro" id="IPR037914">
    <property type="entry name" value="SpoVT-AbrB_sf"/>
</dbReference>
<dbReference type="InterPro" id="IPR007159">
    <property type="entry name" value="SpoVT-AbrB_dom"/>
</dbReference>
<evidence type="ECO:0000259" key="1">
    <source>
        <dbReference type="SMART" id="SM00966"/>
    </source>
</evidence>